<comment type="caution">
    <text evidence="2">The sequence shown here is derived from an EMBL/GenBank/DDBJ whole genome shotgun (WGS) entry which is preliminary data.</text>
</comment>
<dbReference type="PROSITE" id="PS51257">
    <property type="entry name" value="PROKAR_LIPOPROTEIN"/>
    <property type="match status" value="1"/>
</dbReference>
<reference evidence="3" key="1">
    <citation type="journal article" date="2020" name="MBio">
        <title>Horizontal gene transfer to a defensive symbiont with a reduced genome amongst a multipartite beetle microbiome.</title>
        <authorList>
            <person name="Waterworth S.C."/>
            <person name="Florez L.V."/>
            <person name="Rees E.R."/>
            <person name="Hertweck C."/>
            <person name="Kaltenpoth M."/>
            <person name="Kwan J.C."/>
        </authorList>
    </citation>
    <scope>NUCLEOTIDE SEQUENCE [LARGE SCALE GENOMIC DNA]</scope>
</reference>
<accession>A0A833PJ25</accession>
<evidence type="ECO:0000256" key="1">
    <source>
        <dbReference type="SAM" id="MobiDB-lite"/>
    </source>
</evidence>
<name>A0A833PJ25_ACIBZ</name>
<protein>
    <recommendedName>
        <fullName evidence="4">Lipoprotein</fullName>
    </recommendedName>
</protein>
<feature type="region of interest" description="Disordered" evidence="1">
    <location>
        <begin position="32"/>
        <end position="72"/>
    </location>
</feature>
<sequence length="72" mass="8105">MFKFIGITLVTTSILLVGCGKNSEQKELEIRQERAAQKGNGLDNFDPDKPEKTNQQHKTNNGLDSFNPDKKQ</sequence>
<proteinExistence type="predicted"/>
<dbReference type="Proteomes" id="UP000490535">
    <property type="component" value="Unassembled WGS sequence"/>
</dbReference>
<evidence type="ECO:0000313" key="2">
    <source>
        <dbReference type="EMBL" id="KAF1027939.1"/>
    </source>
</evidence>
<gene>
    <name evidence="2" type="ORF">GAK29_00415</name>
</gene>
<organism evidence="2 3">
    <name type="scientific">Acinetobacter bereziniae</name>
    <name type="common">Acinetobacter genomosp. 10</name>
    <dbReference type="NCBI Taxonomy" id="106648"/>
    <lineage>
        <taxon>Bacteria</taxon>
        <taxon>Pseudomonadati</taxon>
        <taxon>Pseudomonadota</taxon>
        <taxon>Gammaproteobacteria</taxon>
        <taxon>Moraxellales</taxon>
        <taxon>Moraxellaceae</taxon>
        <taxon>Acinetobacter</taxon>
    </lineage>
</organism>
<dbReference type="EMBL" id="WNDP01000005">
    <property type="protein sequence ID" value="KAF1027939.1"/>
    <property type="molecule type" value="Genomic_DNA"/>
</dbReference>
<dbReference type="AlphaFoldDB" id="A0A833PJ25"/>
<evidence type="ECO:0000313" key="3">
    <source>
        <dbReference type="Proteomes" id="UP000490535"/>
    </source>
</evidence>
<evidence type="ECO:0008006" key="4">
    <source>
        <dbReference type="Google" id="ProtNLM"/>
    </source>
</evidence>